<dbReference type="PANTHER" id="PTHR48009:SF16">
    <property type="entry name" value="LEUCINE-RICH REPEAT-CONTAINING N-TERMINAL PLANT-TYPE DOMAIN-CONTAINING PROTEIN"/>
    <property type="match status" value="1"/>
</dbReference>
<evidence type="ECO:0000256" key="1">
    <source>
        <dbReference type="ARBA" id="ARBA00022614"/>
    </source>
</evidence>
<keyword evidence="2" id="KW-0677">Repeat</keyword>
<proteinExistence type="predicted"/>
<feature type="compositionally biased region" description="Polar residues" evidence="3">
    <location>
        <begin position="13"/>
        <end position="26"/>
    </location>
</feature>
<evidence type="ECO:0000256" key="3">
    <source>
        <dbReference type="SAM" id="MobiDB-lite"/>
    </source>
</evidence>
<dbReference type="AlphaFoldDB" id="A0A9N8HFJ7"/>
<feature type="region of interest" description="Disordered" evidence="3">
    <location>
        <begin position="1"/>
        <end position="40"/>
    </location>
</feature>
<evidence type="ECO:0000256" key="4">
    <source>
        <dbReference type="SAM" id="Phobius"/>
    </source>
</evidence>
<keyword evidence="4" id="KW-0472">Membrane</keyword>
<sequence>MMKNTESRDASVEQPQASNHSYDTTLGNIGEKNGGKEKKEMESVIGNQRPTTFPTSLDSKFSSLSEALDDIISSSIQALPMSSPPALHQDDRPGAHAVAGIRPIFYRPRSRPLAGMDMEGLRLELVPTSQNDRDHDSGLIHADPVDDSENGTIPIAEPMTTRAKRLWKKKLVLFLSLETICAQVLVAIFIVAFLLAPKSSHQTQSAMQQNGVIPIQENPGTVAPNTQATTSLWERLNLPEYTLRAMENPRSPQTKAYQWLSNNINNSNNTQHLPVWRLQQRFALATFYYSTRGDYWVKNQGWLDWDTNECNWEQLPGHYWDPNPAPYCDDNGQLLSLQFMLANKLDGTMPPEISLLQKSLERLRFSWNYQLKGNIPTEVGLMTKLTSLFLGTTHLSGRLVTELGQLHSLETLGIAGSKLVGTLPTELGTLSNLTMLLADGVNLSGSIPTEILRLSNLKSMGFSGCPLLDITSFVPEVVGKMHNLEMLFLDLGKPGRLASIPSEVGKLTNLATLSLNGFQLNAPLPSELALLTNLAYLTLQGNSISGTLPEELSKMSQLEFFNIQSNKLEGKILEQGVLHQLNKLWLLKISDNLLSGSLPTEVGLWSRLVNLELQNTRISGTLPTELLLLDNLTSLVVMNTSLTGSIPHGLCEKVLLPQENRCFGGSCYGVAPTNLSVCHGAQLCGCSCTPCPIT</sequence>
<dbReference type="Gene3D" id="3.80.10.10">
    <property type="entry name" value="Ribonuclease Inhibitor"/>
    <property type="match status" value="3"/>
</dbReference>
<dbReference type="OrthoDB" id="676979at2759"/>
<feature type="region of interest" description="Disordered" evidence="3">
    <location>
        <begin position="129"/>
        <end position="154"/>
    </location>
</feature>
<feature type="compositionally biased region" description="Basic and acidic residues" evidence="3">
    <location>
        <begin position="1"/>
        <end position="11"/>
    </location>
</feature>
<accession>A0A9N8HFJ7</accession>
<evidence type="ECO:0000313" key="6">
    <source>
        <dbReference type="Proteomes" id="UP001153069"/>
    </source>
</evidence>
<dbReference type="EMBL" id="CAICTM010000526">
    <property type="protein sequence ID" value="CAB9512276.1"/>
    <property type="molecule type" value="Genomic_DNA"/>
</dbReference>
<dbReference type="PANTHER" id="PTHR48009">
    <property type="entry name" value="LEUCINE-RICH REPEAT (LRR) FAMILY PROTEIN"/>
    <property type="match status" value="1"/>
</dbReference>
<reference evidence="5" key="1">
    <citation type="submission" date="2020-06" db="EMBL/GenBank/DDBJ databases">
        <authorList>
            <consortium name="Plant Systems Biology data submission"/>
        </authorList>
    </citation>
    <scope>NUCLEOTIDE SEQUENCE</scope>
    <source>
        <strain evidence="5">D6</strain>
    </source>
</reference>
<dbReference type="Pfam" id="PF00560">
    <property type="entry name" value="LRR_1"/>
    <property type="match status" value="1"/>
</dbReference>
<evidence type="ECO:0000313" key="5">
    <source>
        <dbReference type="EMBL" id="CAB9512276.1"/>
    </source>
</evidence>
<dbReference type="InterPro" id="IPR032675">
    <property type="entry name" value="LRR_dom_sf"/>
</dbReference>
<comment type="caution">
    <text evidence="5">The sequence shown here is derived from an EMBL/GenBank/DDBJ whole genome shotgun (WGS) entry which is preliminary data.</text>
</comment>
<gene>
    <name evidence="5" type="ORF">SEMRO_527_G160610.1</name>
</gene>
<dbReference type="SUPFAM" id="SSF52058">
    <property type="entry name" value="L domain-like"/>
    <property type="match status" value="1"/>
</dbReference>
<keyword evidence="6" id="KW-1185">Reference proteome</keyword>
<dbReference type="InterPro" id="IPR001611">
    <property type="entry name" value="Leu-rich_rpt"/>
</dbReference>
<protein>
    <submittedName>
        <fullName evidence="5">Leucine Rich Repeat</fullName>
    </submittedName>
</protein>
<dbReference type="FunFam" id="3.80.10.10:FF:000041">
    <property type="entry name" value="LRR receptor-like serine/threonine-protein kinase ERECTA"/>
    <property type="match status" value="1"/>
</dbReference>
<name>A0A9N8HFJ7_9STRA</name>
<keyword evidence="4" id="KW-1133">Transmembrane helix</keyword>
<dbReference type="InterPro" id="IPR053213">
    <property type="entry name" value="RLP29"/>
</dbReference>
<dbReference type="Proteomes" id="UP001153069">
    <property type="component" value="Unassembled WGS sequence"/>
</dbReference>
<organism evidence="5 6">
    <name type="scientific">Seminavis robusta</name>
    <dbReference type="NCBI Taxonomy" id="568900"/>
    <lineage>
        <taxon>Eukaryota</taxon>
        <taxon>Sar</taxon>
        <taxon>Stramenopiles</taxon>
        <taxon>Ochrophyta</taxon>
        <taxon>Bacillariophyta</taxon>
        <taxon>Bacillariophyceae</taxon>
        <taxon>Bacillariophycidae</taxon>
        <taxon>Naviculales</taxon>
        <taxon>Naviculaceae</taxon>
        <taxon>Seminavis</taxon>
    </lineage>
</organism>
<feature type="transmembrane region" description="Helical" evidence="4">
    <location>
        <begin position="171"/>
        <end position="196"/>
    </location>
</feature>
<evidence type="ECO:0000256" key="2">
    <source>
        <dbReference type="ARBA" id="ARBA00022737"/>
    </source>
</evidence>
<keyword evidence="4" id="KW-0812">Transmembrane</keyword>
<keyword evidence="1" id="KW-0433">Leucine-rich repeat</keyword>